<dbReference type="InterPro" id="IPR023997">
    <property type="entry name" value="TonB-dep_OMP_SusC/RagA_CS"/>
</dbReference>
<comment type="similarity">
    <text evidence="1">Belongs to the TonB-dependent receptor family.</text>
</comment>
<keyword evidence="1" id="KW-0998">Cell outer membrane</keyword>
<keyword evidence="1" id="KW-0813">Transport</keyword>
<protein>
    <submittedName>
        <fullName evidence="3">TonB-dependent receptor</fullName>
    </submittedName>
</protein>
<name>A0ABU5QC43_9BACT</name>
<feature type="domain" description="TonB-dependent receptor plug" evidence="2">
    <location>
        <begin position="229"/>
        <end position="333"/>
    </location>
</feature>
<dbReference type="Pfam" id="PF13715">
    <property type="entry name" value="CarbopepD_reg_2"/>
    <property type="match status" value="1"/>
</dbReference>
<accession>A0ABU5QC43</accession>
<proteinExistence type="inferred from homology"/>
<keyword evidence="1" id="KW-1134">Transmembrane beta strand</keyword>
<comment type="subcellular location">
    <subcellularLocation>
        <location evidence="1">Cell outer membrane</location>
        <topology evidence="1">Multi-pass membrane protein</topology>
    </subcellularLocation>
</comment>
<keyword evidence="4" id="KW-1185">Reference proteome</keyword>
<dbReference type="InterPro" id="IPR023996">
    <property type="entry name" value="TonB-dep_OMP_SusC/RagA"/>
</dbReference>
<dbReference type="InterPro" id="IPR037066">
    <property type="entry name" value="Plug_dom_sf"/>
</dbReference>
<dbReference type="RefSeq" id="WP_323297088.1">
    <property type="nucleotide sequence ID" value="NZ_JAYFUM010000013.1"/>
</dbReference>
<dbReference type="NCBIfam" id="TIGR04057">
    <property type="entry name" value="SusC_RagA_signa"/>
    <property type="match status" value="1"/>
</dbReference>
<comment type="caution">
    <text evidence="3">The sequence shown here is derived from an EMBL/GenBank/DDBJ whole genome shotgun (WGS) entry which is preliminary data.</text>
</comment>
<dbReference type="SUPFAM" id="SSF49464">
    <property type="entry name" value="Carboxypeptidase regulatory domain-like"/>
    <property type="match status" value="1"/>
</dbReference>
<dbReference type="Proteomes" id="UP001302949">
    <property type="component" value="Unassembled WGS sequence"/>
</dbReference>
<evidence type="ECO:0000259" key="2">
    <source>
        <dbReference type="Pfam" id="PF07715"/>
    </source>
</evidence>
<dbReference type="PROSITE" id="PS52016">
    <property type="entry name" value="TONB_DEPENDENT_REC_3"/>
    <property type="match status" value="1"/>
</dbReference>
<evidence type="ECO:0000256" key="1">
    <source>
        <dbReference type="PROSITE-ProRule" id="PRU01360"/>
    </source>
</evidence>
<evidence type="ECO:0000313" key="3">
    <source>
        <dbReference type="EMBL" id="MEA5139929.1"/>
    </source>
</evidence>
<dbReference type="InterPro" id="IPR012910">
    <property type="entry name" value="Plug_dom"/>
</dbReference>
<gene>
    <name evidence="3" type="ORF">VB248_12325</name>
</gene>
<dbReference type="EMBL" id="JAYFUM010000013">
    <property type="protein sequence ID" value="MEA5139929.1"/>
    <property type="molecule type" value="Genomic_DNA"/>
</dbReference>
<dbReference type="SUPFAM" id="SSF56935">
    <property type="entry name" value="Porins"/>
    <property type="match status" value="1"/>
</dbReference>
<dbReference type="InterPro" id="IPR039426">
    <property type="entry name" value="TonB-dep_rcpt-like"/>
</dbReference>
<dbReference type="Gene3D" id="2.60.40.1120">
    <property type="entry name" value="Carboxypeptidase-like, regulatory domain"/>
    <property type="match status" value="1"/>
</dbReference>
<reference evidence="3 4" key="1">
    <citation type="submission" date="2023-12" db="EMBL/GenBank/DDBJ databases">
        <title>Novel species of the genus Arcicella isolated from rivers.</title>
        <authorList>
            <person name="Lu H."/>
        </authorList>
    </citation>
    <scope>NUCLEOTIDE SEQUENCE [LARGE SCALE GENOMIC DNA]</scope>
    <source>
        <strain evidence="3 4">KCTC 23307</strain>
    </source>
</reference>
<keyword evidence="1" id="KW-0812">Transmembrane</keyword>
<keyword evidence="1" id="KW-0472">Membrane</keyword>
<dbReference type="NCBIfam" id="TIGR04056">
    <property type="entry name" value="OMP_RagA_SusC"/>
    <property type="match status" value="1"/>
</dbReference>
<organism evidence="3 4">
    <name type="scientific">Arcicella rigui</name>
    <dbReference type="NCBI Taxonomy" id="797020"/>
    <lineage>
        <taxon>Bacteria</taxon>
        <taxon>Pseudomonadati</taxon>
        <taxon>Bacteroidota</taxon>
        <taxon>Cytophagia</taxon>
        <taxon>Cytophagales</taxon>
        <taxon>Flectobacillaceae</taxon>
        <taxon>Arcicella</taxon>
    </lineage>
</organism>
<keyword evidence="3" id="KW-0675">Receptor</keyword>
<dbReference type="Gene3D" id="2.170.130.10">
    <property type="entry name" value="TonB-dependent receptor, plug domain"/>
    <property type="match status" value="1"/>
</dbReference>
<sequence length="1119" mass="121271">MKIHLLPTIRCSKYILAVITLLVLNVIGTLHAQANNLDEIRITLRVEKMNILKVFKEIEKKTQYKFTYNDAYLNDQAKVSLNLENRPLTEVLAFLSKEVNLEFKQIKNHIHVIAANDNKKVSFLSSGSIESIKVAAFPVKGKVSSTENGEGIPGASVLIKGTNRGTVTNALGEFTIEVEDESTVLVFSSIGYVAKEVAVSGRKLLNVSLASDVKALDEVVVVGYGTQKAKDLTGSVGLVKVDDAKKTASYDVAKLLQGQVAGVTVQSSGEPGGFVNIKIRGIGSLTNNNPLFVIDGVLVDNPFDFSPNDIESISVLKDASAGAIYGSRGMNGVVIITTKKGKSGPLKVDYSGYAGAQNIAKKISLMDRVGYQNVVSAAELNAGLSIAPANDPSNPAYISNVNTDWQKEGLKTGYIQDHNLSLSGGSETVKASASLGFFNNSSTVTGPQNYKRYTFNGNISGKKGIFSFGAKIGYTNSEKIGAENTREHAVFGGAVTSLLTAIPTMSIYDPNRLGGFGGADKNTQRAITLNVIGMNALLRGTDTRNRFLGSVFGEIEFIKNLKYKLQLSADRTDSRYLFFEPKYDLGFYYLTPNAYLYEKRENNLTTLAENTLNYTKELGKHKIEALAGYTYQKGAYSRTEASAKGLIEPYVLNMNTAVNTANGKNVTGWDANAALTSILGRFSYNYADRYLLTVNYRRDGSSKFIASNRYGNFASVGAAWNVHNDIQLPEFISTLKLRGGYGELGNQNVGDYLTDTYINTNAGYVFGGVLASGATRTQVVDPSIRWESKRTTNAAVELGLLKDRISLSVEYFDNRSFDVLANIPIPTSVGATNGTILTNAASLKNSGIEIAASYREQTGDFKYAVSANFHTLSNKVLALGGTNNPIYGAASKTEVGQPVGQIFGYISEGIFQNADDLKNHATQTNAAPGDIKFKDLNGDGVITSADRTYLGNAIPTFYFGLNLSASYKNFDFSAFFQGSGGNKIYNGMYRDLMGLQYSNGSTDALNYWTPTNTNTNVPRPIIGDPNSNGRDSDRFVENGTYARLQNAQVGYTLPTALVNKLKVSKVRVYISGQNVFLLSGFKGFDPDFMGESDGLFSRGYYNGSYPNPRAVMMGLQVGF</sequence>
<dbReference type="InterPro" id="IPR008969">
    <property type="entry name" value="CarboxyPept-like_regulatory"/>
</dbReference>
<dbReference type="Pfam" id="PF07715">
    <property type="entry name" value="Plug"/>
    <property type="match status" value="1"/>
</dbReference>
<evidence type="ECO:0000313" key="4">
    <source>
        <dbReference type="Proteomes" id="UP001302949"/>
    </source>
</evidence>